<comment type="similarity">
    <text evidence="3 9">Belongs to the riboflavin transporter family.</text>
</comment>
<feature type="transmembrane region" description="Helical" evidence="9">
    <location>
        <begin position="196"/>
        <end position="216"/>
    </location>
</feature>
<evidence type="ECO:0000256" key="3">
    <source>
        <dbReference type="ARBA" id="ARBA00006366"/>
    </source>
</evidence>
<name>A0A4D9DLG8_9SAUR</name>
<proteinExistence type="inferred from homology"/>
<feature type="transmembrane region" description="Helical" evidence="9">
    <location>
        <begin position="80"/>
        <end position="101"/>
    </location>
</feature>
<feature type="transmembrane region" description="Helical" evidence="9">
    <location>
        <begin position="113"/>
        <end position="136"/>
    </location>
</feature>
<feature type="transmembrane region" description="Helical" evidence="9">
    <location>
        <begin position="148"/>
        <end position="168"/>
    </location>
</feature>
<evidence type="ECO:0000256" key="10">
    <source>
        <dbReference type="SAM" id="MobiDB-lite"/>
    </source>
</evidence>
<feature type="transmembrane region" description="Helical" evidence="9">
    <location>
        <begin position="338"/>
        <end position="359"/>
    </location>
</feature>
<dbReference type="GO" id="GO:0005886">
    <property type="term" value="C:plasma membrane"/>
    <property type="evidence" value="ECO:0007669"/>
    <property type="project" value="UniProtKB-SubCell"/>
</dbReference>
<comment type="subcellular location">
    <subcellularLocation>
        <location evidence="2 9">Cell membrane</location>
        <topology evidence="2 9">Multi-pass membrane protein</topology>
    </subcellularLocation>
</comment>
<feature type="transmembrane region" description="Helical" evidence="9">
    <location>
        <begin position="47"/>
        <end position="68"/>
    </location>
</feature>
<keyword evidence="7 9" id="KW-1133">Transmembrane helix</keyword>
<evidence type="ECO:0000256" key="7">
    <source>
        <dbReference type="ARBA" id="ARBA00022989"/>
    </source>
</evidence>
<dbReference type="STRING" id="55544.A0A4D9DLG8"/>
<feature type="region of interest" description="Disordered" evidence="10">
    <location>
        <begin position="227"/>
        <end position="265"/>
    </location>
</feature>
<reference evidence="11 12" key="2">
    <citation type="submission" date="2019-04" db="EMBL/GenBank/DDBJ databases">
        <title>The genome sequence of big-headed turtle.</title>
        <authorList>
            <person name="Gong S."/>
        </authorList>
    </citation>
    <scope>NUCLEOTIDE SEQUENCE [LARGE SCALE GENOMIC DNA]</scope>
    <source>
        <strain evidence="11">DO16091913</strain>
        <tissue evidence="11">Muscle</tissue>
    </source>
</reference>
<keyword evidence="11" id="KW-0808">Transferase</keyword>
<feature type="transmembrane region" description="Helical" evidence="9">
    <location>
        <begin position="7"/>
        <end position="27"/>
    </location>
</feature>
<feature type="transmembrane region" description="Helical" evidence="9">
    <location>
        <begin position="276"/>
        <end position="296"/>
    </location>
</feature>
<evidence type="ECO:0000256" key="2">
    <source>
        <dbReference type="ARBA" id="ARBA00004651"/>
    </source>
</evidence>
<evidence type="ECO:0000313" key="11">
    <source>
        <dbReference type="EMBL" id="TFJ96489.1"/>
    </source>
</evidence>
<feature type="transmembrane region" description="Helical" evidence="9">
    <location>
        <begin position="371"/>
        <end position="396"/>
    </location>
</feature>
<dbReference type="Proteomes" id="UP000297703">
    <property type="component" value="Unassembled WGS sequence"/>
</dbReference>
<comment type="catalytic activity">
    <reaction evidence="1 9">
        <text>riboflavin(in) = riboflavin(out)</text>
        <dbReference type="Rhea" id="RHEA:35015"/>
        <dbReference type="ChEBI" id="CHEBI:57986"/>
    </reaction>
</comment>
<evidence type="ECO:0000256" key="4">
    <source>
        <dbReference type="ARBA" id="ARBA00022448"/>
    </source>
</evidence>
<sequence length="444" mass="47397">MAASVMGQAMVTHVLVALFGMGSWVSVNSLWVELPVVVKWLPEGWNLPAYLSVLIALGNVGPIAVTLAHKLAPGRLKERWVIHAIQVLGVVAALFMALFWHRTATVAGEPHSLAFLLLAFLLAFVCCTSNVTFLPFMYQFPQQFIRTFFVGQGLSALFPCVVALAQGVGKLECHNTTSGNGSQPHYLEENFPADTYFWLTSAMLAVSALSFLGLILQRRRASSSAARQESCSKGSVETEESFPLRDGTPTSDSATEIATGAQPPAQPTSFWTGRNIYLLVVLGLSNALTNGVLPAVQSYSCLPYGSTAYHLAVVLSNIANPVACFVAMFVLCRCLLTLGLLAAAGSGFGCYIMAVAVLSPCPPLLHSHAGATLIVLCWVLFVGSLSYVKLMIGVILRDEGHSALVWCGAVVQLGSMLGALTMFPLVSVYSLFRSGDPCNTRCPG</sequence>
<dbReference type="PANTHER" id="PTHR12929:SF1">
    <property type="entry name" value="SOLUTE CARRIER FAMILY 52, RIBOFLAVIN TRANSPORTER, MEMBER 2"/>
    <property type="match status" value="1"/>
</dbReference>
<evidence type="ECO:0000256" key="1">
    <source>
        <dbReference type="ARBA" id="ARBA00000215"/>
    </source>
</evidence>
<keyword evidence="8 9" id="KW-0472">Membrane</keyword>
<keyword evidence="12" id="KW-1185">Reference proteome</keyword>
<evidence type="ECO:0000256" key="5">
    <source>
        <dbReference type="ARBA" id="ARBA00022475"/>
    </source>
</evidence>
<dbReference type="EMBL" id="QXTE01000664">
    <property type="protein sequence ID" value="TFJ96489.1"/>
    <property type="molecule type" value="Genomic_DNA"/>
</dbReference>
<dbReference type="PANTHER" id="PTHR12929">
    <property type="entry name" value="SOLUTE CARRIER FAMILY 52"/>
    <property type="match status" value="1"/>
</dbReference>
<dbReference type="AlphaFoldDB" id="A0A4D9DLG8"/>
<dbReference type="GO" id="GO:0016301">
    <property type="term" value="F:kinase activity"/>
    <property type="evidence" value="ECO:0007669"/>
    <property type="project" value="UniProtKB-KW"/>
</dbReference>
<evidence type="ECO:0000256" key="6">
    <source>
        <dbReference type="ARBA" id="ARBA00022692"/>
    </source>
</evidence>
<comment type="function">
    <text evidence="9">Plasma membrane transporter mediating the uptake by cells of the water soluble vitamin B2/riboflavin that plays a key role in biochemical oxidation-reduction reactions of the carbohydrate, lipid, and amino acid metabolism.</text>
</comment>
<gene>
    <name evidence="11" type="ORF">DR999_PMT21719</name>
</gene>
<protein>
    <recommendedName>
        <fullName evidence="9">Riboflavin transporter</fullName>
    </recommendedName>
</protein>
<evidence type="ECO:0000256" key="8">
    <source>
        <dbReference type="ARBA" id="ARBA00023136"/>
    </source>
</evidence>
<feature type="transmembrane region" description="Helical" evidence="9">
    <location>
        <begin position="308"/>
        <end position="331"/>
    </location>
</feature>
<accession>A0A4D9DLG8</accession>
<feature type="transmembrane region" description="Helical" evidence="9">
    <location>
        <begin position="403"/>
        <end position="432"/>
    </location>
</feature>
<dbReference type="Pfam" id="PF06237">
    <property type="entry name" value="SLC52_ribofla_tr"/>
    <property type="match status" value="1"/>
</dbReference>
<reference evidence="11 12" key="1">
    <citation type="submission" date="2019-04" db="EMBL/GenBank/DDBJ databases">
        <title>Draft genome of the big-headed turtle Platysternon megacephalum.</title>
        <authorList>
            <person name="Gong S."/>
        </authorList>
    </citation>
    <scope>NUCLEOTIDE SEQUENCE [LARGE SCALE GENOMIC DNA]</scope>
    <source>
        <strain evidence="11">DO16091913</strain>
        <tissue evidence="11">Muscle</tissue>
    </source>
</reference>
<evidence type="ECO:0000256" key="9">
    <source>
        <dbReference type="RuleBase" id="RU368035"/>
    </source>
</evidence>
<keyword evidence="11" id="KW-0418">Kinase</keyword>
<dbReference type="OrthoDB" id="9995836at2759"/>
<evidence type="ECO:0000313" key="12">
    <source>
        <dbReference type="Proteomes" id="UP000297703"/>
    </source>
</evidence>
<organism evidence="11 12">
    <name type="scientific">Platysternon megacephalum</name>
    <name type="common">big-headed turtle</name>
    <dbReference type="NCBI Taxonomy" id="55544"/>
    <lineage>
        <taxon>Eukaryota</taxon>
        <taxon>Metazoa</taxon>
        <taxon>Chordata</taxon>
        <taxon>Craniata</taxon>
        <taxon>Vertebrata</taxon>
        <taxon>Euteleostomi</taxon>
        <taxon>Archelosauria</taxon>
        <taxon>Testudinata</taxon>
        <taxon>Testudines</taxon>
        <taxon>Cryptodira</taxon>
        <taxon>Durocryptodira</taxon>
        <taxon>Testudinoidea</taxon>
        <taxon>Platysternidae</taxon>
        <taxon>Platysternon</taxon>
    </lineage>
</organism>
<keyword evidence="6 9" id="KW-0812">Transmembrane</keyword>
<comment type="caution">
    <text evidence="11">The sequence shown here is derived from an EMBL/GenBank/DDBJ whole genome shotgun (WGS) entry which is preliminary data.</text>
</comment>
<keyword evidence="4 9" id="KW-0813">Transport</keyword>
<keyword evidence="5 9" id="KW-1003">Cell membrane</keyword>
<dbReference type="GO" id="GO:0032217">
    <property type="term" value="F:riboflavin transmembrane transporter activity"/>
    <property type="evidence" value="ECO:0007669"/>
    <property type="project" value="UniProtKB-UniRule"/>
</dbReference>
<dbReference type="InterPro" id="IPR009357">
    <property type="entry name" value="Riboflavin_transptr"/>
</dbReference>